<evidence type="ECO:0000313" key="6">
    <source>
        <dbReference type="EMBL" id="CAF3928941.1"/>
    </source>
</evidence>
<reference evidence="5" key="1">
    <citation type="submission" date="2021-02" db="EMBL/GenBank/DDBJ databases">
        <authorList>
            <person name="Nowell W R."/>
        </authorList>
    </citation>
    <scope>NUCLEOTIDE SEQUENCE</scope>
</reference>
<evidence type="ECO:0000313" key="7">
    <source>
        <dbReference type="EMBL" id="CAF4332059.1"/>
    </source>
</evidence>
<evidence type="ECO:0000313" key="4">
    <source>
        <dbReference type="EMBL" id="CAF3485738.1"/>
    </source>
</evidence>
<evidence type="ECO:0000313" key="3">
    <source>
        <dbReference type="EMBL" id="CAF1501965.1"/>
    </source>
</evidence>
<evidence type="ECO:0000313" key="5">
    <source>
        <dbReference type="EMBL" id="CAF3817293.1"/>
    </source>
</evidence>
<organism evidence="5 8">
    <name type="scientific">Adineta steineri</name>
    <dbReference type="NCBI Taxonomy" id="433720"/>
    <lineage>
        <taxon>Eukaryota</taxon>
        <taxon>Metazoa</taxon>
        <taxon>Spiralia</taxon>
        <taxon>Gnathifera</taxon>
        <taxon>Rotifera</taxon>
        <taxon>Eurotatoria</taxon>
        <taxon>Bdelloidea</taxon>
        <taxon>Adinetida</taxon>
        <taxon>Adinetidae</taxon>
        <taxon>Adineta</taxon>
    </lineage>
</organism>
<dbReference type="EMBL" id="CAJOBB010016762">
    <property type="protein sequence ID" value="CAF4332059.1"/>
    <property type="molecule type" value="Genomic_DNA"/>
</dbReference>
<comment type="caution">
    <text evidence="5">The sequence shown here is derived from an EMBL/GenBank/DDBJ whole genome shotgun (WGS) entry which is preliminary data.</text>
</comment>
<dbReference type="AlphaFoldDB" id="A0A819CTG2"/>
<name>A0A819CTG2_9BILA</name>
<sequence length="73" mass="8449">MNSHVNESKPIRISAKVLEYIKSKDGHSSRNRIDLSDDSSSDSSELTDIIRSKRNCLTYGTNKFQRPSKWMCW</sequence>
<protein>
    <submittedName>
        <fullName evidence="5">Uncharacterized protein</fullName>
    </submittedName>
</protein>
<dbReference type="EMBL" id="CAJNON010000071">
    <property type="protein sequence ID" value="CAF0913948.1"/>
    <property type="molecule type" value="Genomic_DNA"/>
</dbReference>
<evidence type="ECO:0000256" key="1">
    <source>
        <dbReference type="SAM" id="MobiDB-lite"/>
    </source>
</evidence>
<dbReference type="Proteomes" id="UP000663868">
    <property type="component" value="Unassembled WGS sequence"/>
</dbReference>
<dbReference type="Proteomes" id="UP000663881">
    <property type="component" value="Unassembled WGS sequence"/>
</dbReference>
<dbReference type="Proteomes" id="UP000663891">
    <property type="component" value="Unassembled WGS sequence"/>
</dbReference>
<dbReference type="Proteomes" id="UP000663844">
    <property type="component" value="Unassembled WGS sequence"/>
</dbReference>
<evidence type="ECO:0000313" key="2">
    <source>
        <dbReference type="EMBL" id="CAF0913948.1"/>
    </source>
</evidence>
<dbReference type="EMBL" id="CAJOAZ010002437">
    <property type="protein sequence ID" value="CAF3928941.1"/>
    <property type="molecule type" value="Genomic_DNA"/>
</dbReference>
<dbReference type="EMBL" id="CAJOBB010001153">
    <property type="protein sequence ID" value="CAF3817293.1"/>
    <property type="molecule type" value="Genomic_DNA"/>
</dbReference>
<gene>
    <name evidence="3" type="ORF">JYZ213_LOCUS43535</name>
    <name evidence="5" type="ORF">KXQ929_LOCUS18006</name>
    <name evidence="7" type="ORF">KXQ929_LOCUS47227</name>
    <name evidence="4" type="ORF">OKA104_LOCUS595</name>
    <name evidence="6" type="ORF">OXD698_LOCUS25459</name>
    <name evidence="2" type="ORF">VCS650_LOCUS9999</name>
</gene>
<dbReference type="Proteomes" id="UP000663845">
    <property type="component" value="Unassembled WGS sequence"/>
</dbReference>
<evidence type="ECO:0000313" key="8">
    <source>
        <dbReference type="Proteomes" id="UP000663868"/>
    </source>
</evidence>
<feature type="region of interest" description="Disordered" evidence="1">
    <location>
        <begin position="25"/>
        <end position="46"/>
    </location>
</feature>
<dbReference type="EMBL" id="CAJOAY010000012">
    <property type="protein sequence ID" value="CAF3485738.1"/>
    <property type="molecule type" value="Genomic_DNA"/>
</dbReference>
<dbReference type="EMBL" id="CAJNOG010002365">
    <property type="protein sequence ID" value="CAF1501965.1"/>
    <property type="molecule type" value="Genomic_DNA"/>
</dbReference>
<accession>A0A819CTG2</accession>
<feature type="compositionally biased region" description="Basic and acidic residues" evidence="1">
    <location>
        <begin position="25"/>
        <end position="35"/>
    </location>
</feature>
<proteinExistence type="predicted"/>